<dbReference type="NCBIfam" id="TIGR03780">
    <property type="entry name" value="Bac_Flav_CT_N"/>
    <property type="match status" value="1"/>
</dbReference>
<sequence>MKKRCLSILLFCAMLNAAFSQITDSMQRKYGDYSVYTGNTSINERDVNRAVIPLNSTTHFVSPDPIKYVDISSNDVHGDLPEKNIFRLKPDTSKVHPGSVFTVTIVTSSFITVYKLQVTNNTTSTDGDYVITLNPNNGLTINQADVLNRQQCFDLALKAFNKKRSIYNIKTKSYGLDFWINNIYSFGDYIMLDVGAKNNTKLQFGIDQIRFKVIDKHILNATISQDIEFKPYYALYPAEGAIIKNHWRNFYIFKKFTFPAEKLFEIQLDEVQYSGRKLDLKFEYNQLLKSESIY</sequence>
<accession>A0A386HUB8</accession>
<proteinExistence type="predicted"/>
<dbReference type="RefSeq" id="WP_119990346.1">
    <property type="nucleotide sequence ID" value="NZ_CP032489.1"/>
</dbReference>
<gene>
    <name evidence="2" type="primary">traN</name>
    <name evidence="2" type="ORF">D6B99_16255</name>
</gene>
<dbReference type="KEGG" id="ark:D6B99_16255"/>
<evidence type="ECO:0000313" key="3">
    <source>
        <dbReference type="Proteomes" id="UP000266118"/>
    </source>
</evidence>
<evidence type="ECO:0000313" key="2">
    <source>
        <dbReference type="EMBL" id="AYD49030.1"/>
    </source>
</evidence>
<dbReference type="Pfam" id="PF13595">
    <property type="entry name" value="DUF4138"/>
    <property type="match status" value="1"/>
</dbReference>
<dbReference type="OrthoDB" id="1038500at2"/>
<evidence type="ECO:0000256" key="1">
    <source>
        <dbReference type="SAM" id="SignalP"/>
    </source>
</evidence>
<dbReference type="AlphaFoldDB" id="A0A386HUB8"/>
<dbReference type="EMBL" id="CP032489">
    <property type="protein sequence ID" value="AYD49030.1"/>
    <property type="molecule type" value="Genomic_DNA"/>
</dbReference>
<dbReference type="Proteomes" id="UP000266118">
    <property type="component" value="Chromosome"/>
</dbReference>
<feature type="signal peptide" evidence="1">
    <location>
        <begin position="1"/>
        <end position="20"/>
    </location>
</feature>
<name>A0A386HUB8_9BACT</name>
<keyword evidence="3" id="KW-1185">Reference proteome</keyword>
<organism evidence="2 3">
    <name type="scientific">Arachidicoccus soli</name>
    <dbReference type="NCBI Taxonomy" id="2341117"/>
    <lineage>
        <taxon>Bacteria</taxon>
        <taxon>Pseudomonadati</taxon>
        <taxon>Bacteroidota</taxon>
        <taxon>Chitinophagia</taxon>
        <taxon>Chitinophagales</taxon>
        <taxon>Chitinophagaceae</taxon>
        <taxon>Arachidicoccus</taxon>
    </lineage>
</organism>
<reference evidence="2 3" key="1">
    <citation type="submission" date="2018-09" db="EMBL/GenBank/DDBJ databases">
        <title>Arachidicoccus sp. nov., a bacterium isolated from soil.</title>
        <authorList>
            <person name="Weon H.-Y."/>
            <person name="Kwon S.-W."/>
            <person name="Lee S.A."/>
        </authorList>
    </citation>
    <scope>NUCLEOTIDE SEQUENCE [LARGE SCALE GENOMIC DNA]</scope>
    <source>
        <strain evidence="2 3">KIS59-12</strain>
    </source>
</reference>
<dbReference type="InterPro" id="IPR022298">
    <property type="entry name" value="Conjug_transposon_TraN"/>
</dbReference>
<feature type="chain" id="PRO_5017433801" evidence="1">
    <location>
        <begin position="21"/>
        <end position="294"/>
    </location>
</feature>
<protein>
    <submittedName>
        <fullName evidence="2">Conjugative transposon protein TraN</fullName>
    </submittedName>
</protein>
<keyword evidence="1" id="KW-0732">Signal</keyword>